<feature type="region of interest" description="Disordered" evidence="1">
    <location>
        <begin position="121"/>
        <end position="141"/>
    </location>
</feature>
<feature type="compositionally biased region" description="Gly residues" evidence="1">
    <location>
        <begin position="37"/>
        <end position="57"/>
    </location>
</feature>
<gene>
    <name evidence="2" type="ORF">F0562_022272</name>
</gene>
<reference evidence="2 3" key="1">
    <citation type="submission" date="2019-09" db="EMBL/GenBank/DDBJ databases">
        <title>A chromosome-level genome assembly of the Chinese tupelo Nyssa sinensis.</title>
        <authorList>
            <person name="Yang X."/>
            <person name="Kang M."/>
            <person name="Yang Y."/>
            <person name="Xiong H."/>
            <person name="Wang M."/>
            <person name="Zhang Z."/>
            <person name="Wang Z."/>
            <person name="Wu H."/>
            <person name="Ma T."/>
            <person name="Liu J."/>
            <person name="Xi Z."/>
        </authorList>
    </citation>
    <scope>NUCLEOTIDE SEQUENCE [LARGE SCALE GENOMIC DNA]</scope>
    <source>
        <strain evidence="2">J267</strain>
        <tissue evidence="2">Leaf</tissue>
    </source>
</reference>
<proteinExistence type="predicted"/>
<evidence type="ECO:0000313" key="2">
    <source>
        <dbReference type="EMBL" id="KAA8544260.1"/>
    </source>
</evidence>
<dbReference type="EMBL" id="CM018034">
    <property type="protein sequence ID" value="KAA8544260.1"/>
    <property type="molecule type" value="Genomic_DNA"/>
</dbReference>
<evidence type="ECO:0000256" key="1">
    <source>
        <dbReference type="SAM" id="MobiDB-lite"/>
    </source>
</evidence>
<dbReference type="OrthoDB" id="1935113at2759"/>
<dbReference type="AlphaFoldDB" id="A0A5J5BQ75"/>
<protein>
    <submittedName>
        <fullName evidence="2">Uncharacterized protein</fullName>
    </submittedName>
</protein>
<sequence>MSNGRIIEDKGSKEKLSRTRVGVGTIGRKIAVDRRGAAGGHAGGHGGGHSGSAGGESRGSNGHEGTDSANGHTEQVPLYAAGTMNHQHHHAVIDIDQAPIPDIVQEANPNQNNIQEPLVLEEETLPPPEPTPLRRSTRERRSAMPDDYIVFLQEHEFDIGAVEDNPINFRQA</sequence>
<dbReference type="Proteomes" id="UP000325577">
    <property type="component" value="Linkage Group LG11"/>
</dbReference>
<organism evidence="2 3">
    <name type="scientific">Nyssa sinensis</name>
    <dbReference type="NCBI Taxonomy" id="561372"/>
    <lineage>
        <taxon>Eukaryota</taxon>
        <taxon>Viridiplantae</taxon>
        <taxon>Streptophyta</taxon>
        <taxon>Embryophyta</taxon>
        <taxon>Tracheophyta</taxon>
        <taxon>Spermatophyta</taxon>
        <taxon>Magnoliopsida</taxon>
        <taxon>eudicotyledons</taxon>
        <taxon>Gunneridae</taxon>
        <taxon>Pentapetalae</taxon>
        <taxon>asterids</taxon>
        <taxon>Cornales</taxon>
        <taxon>Nyssaceae</taxon>
        <taxon>Nyssa</taxon>
    </lineage>
</organism>
<feature type="region of interest" description="Disordered" evidence="1">
    <location>
        <begin position="1"/>
        <end position="78"/>
    </location>
</feature>
<name>A0A5J5BQ75_9ASTE</name>
<accession>A0A5J5BQ75</accession>
<feature type="compositionally biased region" description="Basic and acidic residues" evidence="1">
    <location>
        <begin position="1"/>
        <end position="17"/>
    </location>
</feature>
<evidence type="ECO:0000313" key="3">
    <source>
        <dbReference type="Proteomes" id="UP000325577"/>
    </source>
</evidence>
<keyword evidence="3" id="KW-1185">Reference proteome</keyword>